<dbReference type="InterPro" id="IPR017871">
    <property type="entry name" value="ABC_transporter-like_CS"/>
</dbReference>
<gene>
    <name evidence="6" type="ORF">KP001_09050</name>
</gene>
<accession>A0ABX8LKT5</accession>
<dbReference type="PROSITE" id="PS00211">
    <property type="entry name" value="ABC_TRANSPORTER_1"/>
    <property type="match status" value="1"/>
</dbReference>
<evidence type="ECO:0000313" key="6">
    <source>
        <dbReference type="EMBL" id="QXE92645.1"/>
    </source>
</evidence>
<dbReference type="PROSITE" id="PS50893">
    <property type="entry name" value="ABC_TRANSPORTER_2"/>
    <property type="match status" value="1"/>
</dbReference>
<dbReference type="InterPro" id="IPR050166">
    <property type="entry name" value="ABC_transporter_ATP-bind"/>
</dbReference>
<evidence type="ECO:0000259" key="5">
    <source>
        <dbReference type="PROSITE" id="PS50893"/>
    </source>
</evidence>
<feature type="domain" description="ABC transporter" evidence="5">
    <location>
        <begin position="5"/>
        <end position="238"/>
    </location>
</feature>
<dbReference type="Pfam" id="PF00005">
    <property type="entry name" value="ABC_tran"/>
    <property type="match status" value="1"/>
</dbReference>
<dbReference type="PANTHER" id="PTHR42788">
    <property type="entry name" value="TAURINE IMPORT ATP-BINDING PROTEIN-RELATED"/>
    <property type="match status" value="1"/>
</dbReference>
<organism evidence="6 7">
    <name type="scientific">Geomonas subterranea</name>
    <dbReference type="NCBI Taxonomy" id="2847989"/>
    <lineage>
        <taxon>Bacteria</taxon>
        <taxon>Pseudomonadati</taxon>
        <taxon>Thermodesulfobacteriota</taxon>
        <taxon>Desulfuromonadia</taxon>
        <taxon>Geobacterales</taxon>
        <taxon>Geobacteraceae</taxon>
        <taxon>Geomonas</taxon>
    </lineage>
</organism>
<dbReference type="InterPro" id="IPR003593">
    <property type="entry name" value="AAA+_ATPase"/>
</dbReference>
<evidence type="ECO:0000256" key="1">
    <source>
        <dbReference type="ARBA" id="ARBA00022448"/>
    </source>
</evidence>
<dbReference type="RefSeq" id="WP_217289193.1">
    <property type="nucleotide sequence ID" value="NZ_CP077683.1"/>
</dbReference>
<reference evidence="6 7" key="1">
    <citation type="submission" date="2021-06" db="EMBL/GenBank/DDBJ databases">
        <title>Gemonas diversity in paddy soil.</title>
        <authorList>
            <person name="Liu G."/>
        </authorList>
    </citation>
    <scope>NUCLEOTIDE SEQUENCE [LARGE SCALE GENOMIC DNA]</scope>
    <source>
        <strain evidence="6 7">RG2</strain>
    </source>
</reference>
<evidence type="ECO:0000313" key="7">
    <source>
        <dbReference type="Proteomes" id="UP000683559"/>
    </source>
</evidence>
<keyword evidence="7" id="KW-1185">Reference proteome</keyword>
<name>A0ABX8LKT5_9BACT</name>
<feature type="region of interest" description="Disordered" evidence="4">
    <location>
        <begin position="252"/>
        <end position="274"/>
    </location>
</feature>
<proteinExistence type="predicted"/>
<evidence type="ECO:0000256" key="4">
    <source>
        <dbReference type="SAM" id="MobiDB-lite"/>
    </source>
</evidence>
<evidence type="ECO:0000256" key="3">
    <source>
        <dbReference type="ARBA" id="ARBA00022840"/>
    </source>
</evidence>
<dbReference type="EMBL" id="CP077683">
    <property type="protein sequence ID" value="QXE92645.1"/>
    <property type="molecule type" value="Genomic_DNA"/>
</dbReference>
<sequence length="274" mass="30652">MAVNVEIRGLSKTFAGSDNRSDYRALDCLDLQVRRGEFVSLLGPSGSGKSTLLRILAGLDQDYQGEILLDGASVTGRDPRVGMVFQEFALFPWRTTLENIEAGLEFAGVPKKERRRAAMEYIAAFGLSGFESCLPKELSGGMKQRVAIARTLINNPQLVLMDEPFGALDCQMRNALHAFLIKLWLVRRDTILFVTHNVDEAVFLSDRIVVFSPSPARVLRTFDIDMPHPRDRTSFEFNQMRRTILELLASSSDPLSEKPGRHVTNTQQARHEAA</sequence>
<keyword evidence="1" id="KW-0813">Transport</keyword>
<keyword evidence="3 6" id="KW-0067">ATP-binding</keyword>
<keyword evidence="2" id="KW-0547">Nucleotide-binding</keyword>
<evidence type="ECO:0000256" key="2">
    <source>
        <dbReference type="ARBA" id="ARBA00022741"/>
    </source>
</evidence>
<dbReference type="CDD" id="cd03293">
    <property type="entry name" value="ABC_NrtD_SsuB_transporters"/>
    <property type="match status" value="1"/>
</dbReference>
<dbReference type="InterPro" id="IPR003439">
    <property type="entry name" value="ABC_transporter-like_ATP-bd"/>
</dbReference>
<dbReference type="PANTHER" id="PTHR42788:SF13">
    <property type="entry name" value="ALIPHATIC SULFONATES IMPORT ATP-BINDING PROTEIN SSUB"/>
    <property type="match status" value="1"/>
</dbReference>
<dbReference type="GO" id="GO:0005524">
    <property type="term" value="F:ATP binding"/>
    <property type="evidence" value="ECO:0007669"/>
    <property type="project" value="UniProtKB-KW"/>
</dbReference>
<protein>
    <submittedName>
        <fullName evidence="6">ABC transporter ATP-binding protein</fullName>
    </submittedName>
</protein>
<dbReference type="Proteomes" id="UP000683559">
    <property type="component" value="Chromosome"/>
</dbReference>
<dbReference type="SMART" id="SM00382">
    <property type="entry name" value="AAA"/>
    <property type="match status" value="1"/>
</dbReference>